<dbReference type="EMBL" id="JAEKMH010000001">
    <property type="protein sequence ID" value="MBJ3784508.1"/>
    <property type="molecule type" value="Genomic_DNA"/>
</dbReference>
<evidence type="ECO:0000313" key="2">
    <source>
        <dbReference type="Proteomes" id="UP000602124"/>
    </source>
</evidence>
<gene>
    <name evidence="1" type="ORF">JEQ47_07245</name>
</gene>
<dbReference type="RefSeq" id="WP_198875663.1">
    <property type="nucleotide sequence ID" value="NZ_JAEKMH010000001.1"/>
</dbReference>
<name>A0A934IPM7_9HYPH</name>
<organism evidence="1 2">
    <name type="scientific">Devosia sediminis</name>
    <dbReference type="NCBI Taxonomy" id="2798801"/>
    <lineage>
        <taxon>Bacteria</taxon>
        <taxon>Pseudomonadati</taxon>
        <taxon>Pseudomonadota</taxon>
        <taxon>Alphaproteobacteria</taxon>
        <taxon>Hyphomicrobiales</taxon>
        <taxon>Devosiaceae</taxon>
        <taxon>Devosia</taxon>
    </lineage>
</organism>
<protein>
    <submittedName>
        <fullName evidence="1">Uncharacterized protein</fullName>
    </submittedName>
</protein>
<proteinExistence type="predicted"/>
<reference evidence="1" key="1">
    <citation type="submission" date="2020-12" db="EMBL/GenBank/DDBJ databases">
        <title>Devosia sp. MSA67 isolated from Mo River.</title>
        <authorList>
            <person name="Ma F."/>
            <person name="Zi Z."/>
        </authorList>
    </citation>
    <scope>NUCLEOTIDE SEQUENCE</scope>
    <source>
        <strain evidence="1">MSA67</strain>
    </source>
</reference>
<dbReference type="Proteomes" id="UP000602124">
    <property type="component" value="Unassembled WGS sequence"/>
</dbReference>
<dbReference type="AlphaFoldDB" id="A0A934IPM7"/>
<keyword evidence="2" id="KW-1185">Reference proteome</keyword>
<accession>A0A934IPM7</accession>
<evidence type="ECO:0000313" key="1">
    <source>
        <dbReference type="EMBL" id="MBJ3784508.1"/>
    </source>
</evidence>
<comment type="caution">
    <text evidence="1">The sequence shown here is derived from an EMBL/GenBank/DDBJ whole genome shotgun (WGS) entry which is preliminary data.</text>
</comment>
<sequence>MALSKSIIEELRAEMKRPDHRSMSQIARDLGTTKGTIAGAFARAGIKIGGTYHDVRARLESQRDRIEALAAMNVSAWAISRELGCSDTTIRSFCERHCIQLHVRVPQPRPKDKAIRESMKGMFGKQKPLSDRDRAEMNRLRDEAIAAGRVTKLPPGVAYGAKTFFREEYA</sequence>